<dbReference type="HOGENOM" id="CLU_1861342_0_0_12"/>
<name>G0EQL7_BRAIP</name>
<reference evidence="1 2" key="1">
    <citation type="journal article" date="2011" name="BMC Genomics">
        <title>Complete genome sequence of Brachyspira intermedia reveals unique genomic features in Brachyspira species and phage-mediated horizontal gene transfer.</title>
        <authorList>
            <person name="Hafstrom T."/>
            <person name="Jansson D.S."/>
            <person name="Segerman B."/>
        </authorList>
    </citation>
    <scope>NUCLEOTIDE SEQUENCE [LARGE SCALE GENOMIC DNA]</scope>
    <source>
        <strain evidence="2">ATCC 51140 / PWS/A</strain>
    </source>
</reference>
<dbReference type="KEGG" id="bip:Bint_1499"/>
<evidence type="ECO:0000313" key="2">
    <source>
        <dbReference type="Proteomes" id="UP000008522"/>
    </source>
</evidence>
<dbReference type="Proteomes" id="UP000008522">
    <property type="component" value="Chromosome"/>
</dbReference>
<dbReference type="EMBL" id="CP002874">
    <property type="protein sequence ID" value="AEM22118.1"/>
    <property type="molecule type" value="Genomic_DNA"/>
</dbReference>
<sequence length="137" mass="15708">MILIINFIILAFISCKSTTPQMKEVQEKSPVKKEEQIPKATTLKDRVGYYKSKSPYFTFNADLKENGYAYVVLKGWMVYRGYVKVGDPSSEATKFRLDIDNITYVILEFKDLNNAKASVILKEVVQQVLPMSKVQNQ</sequence>
<dbReference type="AlphaFoldDB" id="G0EQL7"/>
<organism evidence="1 2">
    <name type="scientific">Brachyspira intermedia (strain ATCC 51140 / PWS/A)</name>
    <name type="common">Serpulina intermedia</name>
    <dbReference type="NCBI Taxonomy" id="1045858"/>
    <lineage>
        <taxon>Bacteria</taxon>
        <taxon>Pseudomonadati</taxon>
        <taxon>Spirochaetota</taxon>
        <taxon>Spirochaetia</taxon>
        <taxon>Brachyspirales</taxon>
        <taxon>Brachyspiraceae</taxon>
        <taxon>Brachyspira</taxon>
    </lineage>
</organism>
<accession>G0EQL7</accession>
<proteinExistence type="predicted"/>
<gene>
    <name evidence="1" type="ordered locus">Bint_1499</name>
</gene>
<evidence type="ECO:0000313" key="1">
    <source>
        <dbReference type="EMBL" id="AEM22118.1"/>
    </source>
</evidence>
<keyword evidence="2" id="KW-1185">Reference proteome</keyword>
<dbReference type="PATRIC" id="fig|1045858.4.peg.1498"/>
<protein>
    <submittedName>
        <fullName evidence="1">Uncharacterized protein</fullName>
    </submittedName>
</protein>